<evidence type="ECO:0000256" key="17">
    <source>
        <dbReference type="PIRSR" id="PIRSR601548-2"/>
    </source>
</evidence>
<dbReference type="PANTHER" id="PTHR10514">
    <property type="entry name" value="ANGIOTENSIN-CONVERTING ENZYME"/>
    <property type="match status" value="1"/>
</dbReference>
<gene>
    <name evidence="24" type="primary">LOC110973283</name>
</gene>
<evidence type="ECO:0000256" key="15">
    <source>
        <dbReference type="PIRSR" id="PIRSR601548-10"/>
    </source>
</evidence>
<keyword evidence="11" id="KW-0472">Membrane</keyword>
<evidence type="ECO:0000256" key="8">
    <source>
        <dbReference type="ARBA" id="ARBA00022968"/>
    </source>
</evidence>
<evidence type="ECO:0000256" key="7">
    <source>
        <dbReference type="ARBA" id="ARBA00022729"/>
    </source>
</evidence>
<dbReference type="Pfam" id="PF00777">
    <property type="entry name" value="Glyco_transf_29"/>
    <property type="match status" value="1"/>
</dbReference>
<dbReference type="InterPro" id="IPR001548">
    <property type="entry name" value="Peptidase_M2"/>
</dbReference>
<dbReference type="Pfam" id="PF01401">
    <property type="entry name" value="Peptidase_M2"/>
    <property type="match status" value="1"/>
</dbReference>
<comment type="similarity">
    <text evidence="2">Belongs to the glycosyltransferase 29 family.</text>
</comment>
<dbReference type="OrthoDB" id="10264956at2759"/>
<keyword evidence="22" id="KW-0645">Protease</keyword>
<keyword evidence="8" id="KW-0735">Signal-anchor</keyword>
<keyword evidence="22" id="KW-0121">Carboxypeptidase</keyword>
<dbReference type="GO" id="GO:0046872">
    <property type="term" value="F:metal ion binding"/>
    <property type="evidence" value="ECO:0007669"/>
    <property type="project" value="UniProtKB-KW"/>
</dbReference>
<keyword evidence="10" id="KW-0333">Golgi apparatus</keyword>
<evidence type="ECO:0000256" key="10">
    <source>
        <dbReference type="ARBA" id="ARBA00023034"/>
    </source>
</evidence>
<dbReference type="PROSITE" id="PS52011">
    <property type="entry name" value="PEPTIDASE_M2"/>
    <property type="match status" value="1"/>
</dbReference>
<evidence type="ECO:0000256" key="20">
    <source>
        <dbReference type="PIRSR" id="PIRSR601548-8"/>
    </source>
</evidence>
<dbReference type="Proteomes" id="UP000694845">
    <property type="component" value="Unplaced"/>
</dbReference>
<feature type="binding site" evidence="17">
    <location>
        <position position="608"/>
    </location>
    <ligand>
        <name>chloride</name>
        <dbReference type="ChEBI" id="CHEBI:17996"/>
        <label>1</label>
    </ligand>
</feature>
<feature type="disulfide bond" evidence="19">
    <location>
        <begin position="532"/>
        <end position="542"/>
    </location>
</feature>
<dbReference type="KEGG" id="aplc:110973283"/>
<dbReference type="GO" id="GO:0000139">
    <property type="term" value="C:Golgi membrane"/>
    <property type="evidence" value="ECO:0007669"/>
    <property type="project" value="UniProtKB-SubCell"/>
</dbReference>
<evidence type="ECO:0000313" key="24">
    <source>
        <dbReference type="RefSeq" id="XP_022079667.1"/>
    </source>
</evidence>
<feature type="disulfide bond" evidence="19 21">
    <location>
        <begin position="736"/>
        <end position="754"/>
    </location>
</feature>
<dbReference type="PANTHER" id="PTHR10514:SF27">
    <property type="entry name" value="ANGIOTENSIN-CONVERTING ENZYME"/>
    <property type="match status" value="1"/>
</dbReference>
<dbReference type="Gene3D" id="3.90.1480.20">
    <property type="entry name" value="Glycosyl transferase family 29"/>
    <property type="match status" value="1"/>
</dbReference>
<keyword evidence="22" id="KW-0378">Hydrolase</keyword>
<feature type="active site" description="Proton acceptor 1" evidence="14">
    <location>
        <position position="768"/>
    </location>
</feature>
<keyword evidence="18 22" id="KW-0862">Zinc</keyword>
<feature type="binding site" evidence="20">
    <location>
        <position position="767"/>
    </location>
    <ligand>
        <name>Zn(2+)</name>
        <dbReference type="ChEBI" id="CHEBI:29105"/>
        <label>2</label>
        <note>catalytic</note>
    </ligand>
</feature>
<evidence type="ECO:0000256" key="9">
    <source>
        <dbReference type="ARBA" id="ARBA00022989"/>
    </source>
</evidence>
<sequence length="1043" mass="119252">MRQFVKLRMLTTSVLVIFIWMVVMRGGPTVYQAISSALAPTSEDWTESLKSAALFGSAKFVHTFTSTQDEILFIYQKYMLTDWIHRPDLVEAHRTEVFHASKSTAIDEFTLTQKNTNSATSLPFYSPFLPEDSRTYSPQLDLLEHLPKKPVIPSGTLFKTCSVVGNGGLLLDSGCGREIDKADFIFRCNMVPIKRFAADAGVKTNFTTMNPSIVATRYNKFRTDDDKLAFLKDLEEFRGQLFLPCLFDRKIVNICTSEILPVVSDGIKGDRLAVTVGNPKHLLGIMKPWNPAGIHFMSSGFYLAQTALTMCKEVRLFGFWPFTKTVYPVPRTLKNHFFDDRKQTKVHKFSAEFQILWQLHKEGILKLHTRDCNRDCWRPDDSVGVAKLGMLSYRGISLVAALLVELAYLVNARQTRSSDVVEAEAFLQYYDKLAAQTWPGFVQKIWNYNYNMTEFTRQEMVEARLQYSEFSKQGRINASRFNTTNFPANITRQLLKIIVNVGENAFQNKDKLQELKDLKVQMKTRYSNAKACNGPRSTAGSCMPFTPDAENLMASSRDYTELLHLWKSWRDANGPSTRPNFARYVALSNLAANDNDQPDKGAMWRSWYEVDNLEEQVDNIYKQLRPLYANLHAYIRRKLYDVYGPDFINLRGPIPAHLLGHMWASEWANLLNIAKPYPEKQAIDITSILVAKGYTVRRMVEVADEFYTSMGLFPVPDVFYNKSRLTRPKDGRPVICHGMAWDFYDQKDFRISMCADVNMDDFLTVHHELGHVQYFNQFRELPIVFRLPPCPAFGEAIGDVVAISAFTPQHLYAIGLLDELIEDDEAELNFLMGMALEKIAFLPFSIIVDKWRWAVFNGSIPDDQYNTIWWQLRKQYQGITPPLRRDETDLDPASIYHVSADVSYTRYFLAYIVQFQLYQSLCRLSGHVGPLHKCDIYNSTQAGDVLSAVMRLGISKPWHEAMNVATGQRQFDGAALVEYFQPLTEWLVQQNQRSGDQPGWPDRDWMPRLPPGWSSGVSTVHDLSMSMLLCASITATIILCKSI</sequence>
<evidence type="ECO:0000256" key="16">
    <source>
        <dbReference type="PIRSR" id="PIRSR601548-11"/>
    </source>
</evidence>
<evidence type="ECO:0000256" key="18">
    <source>
        <dbReference type="PIRSR" id="PIRSR601548-3"/>
    </source>
</evidence>
<keyword evidence="4" id="KW-0328">Glycosyltransferase</keyword>
<feature type="binding site" evidence="20">
    <location>
        <position position="771"/>
    </location>
    <ligand>
        <name>Zn(2+)</name>
        <dbReference type="ChEBI" id="CHEBI:29105"/>
        <label>2</label>
        <note>catalytic</note>
    </ligand>
</feature>
<keyword evidence="6" id="KW-0812">Transmembrane</keyword>
<evidence type="ECO:0000313" key="23">
    <source>
        <dbReference type="Proteomes" id="UP000694845"/>
    </source>
</evidence>
<dbReference type="CDD" id="cd06461">
    <property type="entry name" value="M2_ACE"/>
    <property type="match status" value="1"/>
</dbReference>
<dbReference type="SUPFAM" id="SSF55486">
    <property type="entry name" value="Metalloproteases ('zincins'), catalytic domain"/>
    <property type="match status" value="1"/>
</dbReference>
<evidence type="ECO:0000256" key="22">
    <source>
        <dbReference type="RuleBase" id="RU361144"/>
    </source>
</evidence>
<feature type="active site" description="Proton donor 2" evidence="16">
    <location>
        <position position="897"/>
    </location>
</feature>
<name>A0A8B7XHS6_ACAPL</name>
<feature type="binding site" evidence="18">
    <location>
        <position position="771"/>
    </location>
    <ligand>
        <name>Zn(2+)</name>
        <dbReference type="ChEBI" id="CHEBI:29105"/>
        <label>1</label>
        <note>catalytic</note>
    </ligand>
</feature>
<feature type="binding site" evidence="20">
    <location>
        <position position="795"/>
    </location>
    <ligand>
        <name>Zn(2+)</name>
        <dbReference type="ChEBI" id="CHEBI:29105"/>
        <label>2</label>
        <note>catalytic</note>
    </ligand>
</feature>
<dbReference type="GeneID" id="110973283"/>
<dbReference type="GO" id="GO:0004180">
    <property type="term" value="F:carboxypeptidase activity"/>
    <property type="evidence" value="ECO:0007669"/>
    <property type="project" value="UniProtKB-KW"/>
</dbReference>
<feature type="binding site" evidence="18">
    <location>
        <position position="767"/>
    </location>
    <ligand>
        <name>Zn(2+)</name>
        <dbReference type="ChEBI" id="CHEBI:29105"/>
        <label>1</label>
        <note>catalytic</note>
    </ligand>
</feature>
<comment type="caution">
    <text evidence="21">Lacks conserved residue(s) required for the propagation of feature annotation.</text>
</comment>
<keyword evidence="9" id="KW-1133">Transmembrane helix</keyword>
<keyword evidence="22" id="KW-0482">Metalloprotease</keyword>
<keyword evidence="7" id="KW-0732">Signal</keyword>
<keyword evidence="23" id="KW-1185">Reference proteome</keyword>
<dbReference type="GO" id="GO:0008237">
    <property type="term" value="F:metallopeptidase activity"/>
    <property type="evidence" value="ECO:0007669"/>
    <property type="project" value="UniProtKB-KW"/>
</dbReference>
<dbReference type="RefSeq" id="XP_022079667.1">
    <property type="nucleotide sequence ID" value="XM_022223975.1"/>
</dbReference>
<organism evidence="23 24">
    <name type="scientific">Acanthaster planci</name>
    <name type="common">Crown-of-thorns starfish</name>
    <dbReference type="NCBI Taxonomy" id="133434"/>
    <lineage>
        <taxon>Eukaryota</taxon>
        <taxon>Metazoa</taxon>
        <taxon>Echinodermata</taxon>
        <taxon>Eleutherozoa</taxon>
        <taxon>Asterozoa</taxon>
        <taxon>Asteroidea</taxon>
        <taxon>Valvatacea</taxon>
        <taxon>Valvatida</taxon>
        <taxon>Acanthasteridae</taxon>
        <taxon>Acanthaster</taxon>
    </lineage>
</organism>
<evidence type="ECO:0000256" key="3">
    <source>
        <dbReference type="ARBA" id="ARBA00008139"/>
    </source>
</evidence>
<dbReference type="GO" id="GO:0008241">
    <property type="term" value="F:peptidyl-dipeptidase activity"/>
    <property type="evidence" value="ECO:0007669"/>
    <property type="project" value="InterPro"/>
</dbReference>
<dbReference type="InterPro" id="IPR038578">
    <property type="entry name" value="GT29-like_sf"/>
</dbReference>
<keyword evidence="18 22" id="KW-0479">Metal-binding</keyword>
<feature type="active site" description="Proton acceptor 2" evidence="16">
    <location>
        <position position="768"/>
    </location>
</feature>
<keyword evidence="12 19" id="KW-1015">Disulfide bond</keyword>
<feature type="binding site" evidence="17">
    <location>
        <position position="906"/>
    </location>
    <ligand>
        <name>chloride</name>
        <dbReference type="ChEBI" id="CHEBI:17996"/>
        <label>1</label>
    </ligand>
</feature>
<evidence type="ECO:0000256" key="1">
    <source>
        <dbReference type="ARBA" id="ARBA00004323"/>
    </source>
</evidence>
<feature type="binding site" evidence="18">
    <location>
        <position position="795"/>
    </location>
    <ligand>
        <name>Zn(2+)</name>
        <dbReference type="ChEBI" id="CHEBI:29105"/>
        <label>1</label>
        <note>catalytic</note>
    </ligand>
</feature>
<accession>A0A8B7XHS6</accession>
<dbReference type="PRINTS" id="PR00791">
    <property type="entry name" value="PEPDIPTASEA"/>
</dbReference>
<dbReference type="InterPro" id="IPR001675">
    <property type="entry name" value="Glyco_trans_29"/>
</dbReference>
<reference evidence="24" key="1">
    <citation type="submission" date="2025-08" db="UniProtKB">
        <authorList>
            <consortium name="RefSeq"/>
        </authorList>
    </citation>
    <scope>IDENTIFICATION</scope>
</reference>
<protein>
    <recommendedName>
        <fullName evidence="22">Angiotensin-converting enzyme</fullName>
        <ecNumber evidence="22">3.4.-.-</ecNumber>
    </recommendedName>
</protein>
<dbReference type="GO" id="GO:0006508">
    <property type="term" value="P:proteolysis"/>
    <property type="evidence" value="ECO:0007669"/>
    <property type="project" value="UniProtKB-KW"/>
</dbReference>
<evidence type="ECO:0000256" key="14">
    <source>
        <dbReference type="PIRSR" id="PIRSR601548-1"/>
    </source>
</evidence>
<dbReference type="CDD" id="cd23963">
    <property type="entry name" value="GT29_ST8SIA"/>
    <property type="match status" value="1"/>
</dbReference>
<dbReference type="Gene3D" id="1.10.1370.30">
    <property type="match status" value="1"/>
</dbReference>
<dbReference type="GO" id="GO:0008373">
    <property type="term" value="F:sialyltransferase activity"/>
    <property type="evidence" value="ECO:0007669"/>
    <property type="project" value="InterPro"/>
</dbReference>
<comment type="subcellular location">
    <subcellularLocation>
        <location evidence="1">Golgi apparatus membrane</location>
        <topology evidence="1">Single-pass type II membrane protein</topology>
    </subcellularLocation>
</comment>
<evidence type="ECO:0000256" key="5">
    <source>
        <dbReference type="ARBA" id="ARBA00022679"/>
    </source>
</evidence>
<feature type="glycosylation site" description="N-linked (GlcNAc...) asparagine" evidence="15">
    <location>
        <position position="451"/>
    </location>
</feature>
<keyword evidence="13 15" id="KW-0325">Glycoprotein</keyword>
<dbReference type="EC" id="3.4.-.-" evidence="22"/>
<keyword evidence="5" id="KW-0808">Transferase</keyword>
<evidence type="ECO:0000256" key="11">
    <source>
        <dbReference type="ARBA" id="ARBA00023136"/>
    </source>
</evidence>
<proteinExistence type="inferred from homology"/>
<evidence type="ECO:0000256" key="12">
    <source>
        <dbReference type="ARBA" id="ARBA00023157"/>
    </source>
</evidence>
<evidence type="ECO:0000256" key="21">
    <source>
        <dbReference type="PROSITE-ProRule" id="PRU01355"/>
    </source>
</evidence>
<evidence type="ECO:0000256" key="2">
    <source>
        <dbReference type="ARBA" id="ARBA00006003"/>
    </source>
</evidence>
<dbReference type="AlphaFoldDB" id="A0A8B7XHS6"/>
<feature type="active site" description="Proton donor 1" evidence="14">
    <location>
        <position position="897"/>
    </location>
</feature>
<comment type="cofactor">
    <cofactor evidence="22">
        <name>Zn(2+)</name>
        <dbReference type="ChEBI" id="CHEBI:29105"/>
    </cofactor>
    <text evidence="22">Binds 1 zinc ion per subunit.</text>
</comment>
<evidence type="ECO:0000256" key="6">
    <source>
        <dbReference type="ARBA" id="ARBA00022692"/>
    </source>
</evidence>
<feature type="glycosylation site" description="N-linked (GlcNAc...) asparagine; partial" evidence="15">
    <location>
        <position position="721"/>
    </location>
</feature>
<feature type="disulfide bond" evidence="19">
    <location>
        <begin position="922"/>
        <end position="934"/>
    </location>
</feature>
<evidence type="ECO:0000256" key="4">
    <source>
        <dbReference type="ARBA" id="ARBA00022676"/>
    </source>
</evidence>
<evidence type="ECO:0000256" key="19">
    <source>
        <dbReference type="PIRSR" id="PIRSR601548-4"/>
    </source>
</evidence>
<comment type="similarity">
    <text evidence="3 21 22">Belongs to the peptidase M2 family.</text>
</comment>
<dbReference type="GO" id="GO:0005886">
    <property type="term" value="C:plasma membrane"/>
    <property type="evidence" value="ECO:0007669"/>
    <property type="project" value="TreeGrafter"/>
</dbReference>
<evidence type="ECO:0000256" key="13">
    <source>
        <dbReference type="ARBA" id="ARBA00023180"/>
    </source>
</evidence>